<gene>
    <name evidence="1" type="ORF">RIB2604_03100270</name>
</gene>
<dbReference type="Proteomes" id="UP000075230">
    <property type="component" value="Unassembled WGS sequence"/>
</dbReference>
<proteinExistence type="predicted"/>
<comment type="caution">
    <text evidence="1">The sequence shown here is derived from an EMBL/GenBank/DDBJ whole genome shotgun (WGS) entry which is preliminary data.</text>
</comment>
<name>A0A146FVC0_ASPKA</name>
<sequence>MIRDVILVQDRCFKGEEWNVVHARKHLDTMAPNQPNGNFECIRHLPSFFFLD</sequence>
<reference evidence="1 2" key="1">
    <citation type="journal article" date="2016" name="DNA Res.">
        <title>Genome sequence of Aspergillus luchuensis NBRC 4314.</title>
        <authorList>
            <person name="Yamada O."/>
            <person name="Machida M."/>
            <person name="Hosoyama A."/>
            <person name="Goto M."/>
            <person name="Takahashi T."/>
            <person name="Futagami T."/>
            <person name="Yamagata Y."/>
            <person name="Takeuchi M."/>
            <person name="Kobayashi T."/>
            <person name="Koike H."/>
            <person name="Abe K."/>
            <person name="Asai K."/>
            <person name="Arita M."/>
            <person name="Fujita N."/>
            <person name="Fukuda K."/>
            <person name="Higa K."/>
            <person name="Horikawa H."/>
            <person name="Ishikawa T."/>
            <person name="Jinno K."/>
            <person name="Kato Y."/>
            <person name="Kirimura K."/>
            <person name="Mizutani O."/>
            <person name="Nakasone K."/>
            <person name="Sano M."/>
            <person name="Shiraishi Y."/>
            <person name="Tsukahara M."/>
            <person name="Gomi K."/>
        </authorList>
    </citation>
    <scope>NUCLEOTIDE SEQUENCE [LARGE SCALE GENOMIC DNA]</scope>
    <source>
        <strain evidence="1 2">RIB 2604</strain>
    </source>
</reference>
<protein>
    <submittedName>
        <fullName evidence="1">Phospholipase D</fullName>
    </submittedName>
</protein>
<dbReference type="EMBL" id="BCWF01000030">
    <property type="protein sequence ID" value="GAT29694.1"/>
    <property type="molecule type" value="Genomic_DNA"/>
</dbReference>
<evidence type="ECO:0000313" key="2">
    <source>
        <dbReference type="Proteomes" id="UP000075230"/>
    </source>
</evidence>
<reference evidence="2" key="2">
    <citation type="submission" date="2016-02" db="EMBL/GenBank/DDBJ databases">
        <title>Genome sequencing of Aspergillus luchuensis NBRC 4314.</title>
        <authorList>
            <person name="Yamada O."/>
        </authorList>
    </citation>
    <scope>NUCLEOTIDE SEQUENCE [LARGE SCALE GENOMIC DNA]</scope>
    <source>
        <strain evidence="2">RIB 2604</strain>
    </source>
</reference>
<accession>A0A146FVC0</accession>
<evidence type="ECO:0000313" key="1">
    <source>
        <dbReference type="EMBL" id="GAT29694.1"/>
    </source>
</evidence>
<organism evidence="1 2">
    <name type="scientific">Aspergillus kawachii</name>
    <name type="common">White koji mold</name>
    <name type="synonym">Aspergillus awamori var. kawachi</name>
    <dbReference type="NCBI Taxonomy" id="1069201"/>
    <lineage>
        <taxon>Eukaryota</taxon>
        <taxon>Fungi</taxon>
        <taxon>Dikarya</taxon>
        <taxon>Ascomycota</taxon>
        <taxon>Pezizomycotina</taxon>
        <taxon>Eurotiomycetes</taxon>
        <taxon>Eurotiomycetidae</taxon>
        <taxon>Eurotiales</taxon>
        <taxon>Aspergillaceae</taxon>
        <taxon>Aspergillus</taxon>
        <taxon>Aspergillus subgen. Circumdati</taxon>
    </lineage>
</organism>
<dbReference type="AlphaFoldDB" id="A0A146FVC0"/>